<evidence type="ECO:0000313" key="2">
    <source>
        <dbReference type="Proteomes" id="UP001187192"/>
    </source>
</evidence>
<protein>
    <submittedName>
        <fullName evidence="1">Uncharacterized protein</fullName>
    </submittedName>
</protein>
<name>A0AA88DGP7_FICCA</name>
<proteinExistence type="predicted"/>
<organism evidence="1 2">
    <name type="scientific">Ficus carica</name>
    <name type="common">Common fig</name>
    <dbReference type="NCBI Taxonomy" id="3494"/>
    <lineage>
        <taxon>Eukaryota</taxon>
        <taxon>Viridiplantae</taxon>
        <taxon>Streptophyta</taxon>
        <taxon>Embryophyta</taxon>
        <taxon>Tracheophyta</taxon>
        <taxon>Spermatophyta</taxon>
        <taxon>Magnoliopsida</taxon>
        <taxon>eudicotyledons</taxon>
        <taxon>Gunneridae</taxon>
        <taxon>Pentapetalae</taxon>
        <taxon>rosids</taxon>
        <taxon>fabids</taxon>
        <taxon>Rosales</taxon>
        <taxon>Moraceae</taxon>
        <taxon>Ficeae</taxon>
        <taxon>Ficus</taxon>
    </lineage>
</organism>
<sequence>MEHFVAPGRGKVAVAHGHDLYWWIELRRSASRSTMVVTVSTVATWRWSRSTTVQAKRDHDFNVILAVAPGSETRFPRHESLSGGGALRFRLTELMSPETVQECTVTTTTSKIWKRE</sequence>
<accession>A0AA88DGP7</accession>
<keyword evidence="2" id="KW-1185">Reference proteome</keyword>
<dbReference type="Proteomes" id="UP001187192">
    <property type="component" value="Unassembled WGS sequence"/>
</dbReference>
<dbReference type="EMBL" id="BTGU01000008">
    <property type="protein sequence ID" value="GMN38649.1"/>
    <property type="molecule type" value="Genomic_DNA"/>
</dbReference>
<comment type="caution">
    <text evidence="1">The sequence shown here is derived from an EMBL/GenBank/DDBJ whole genome shotgun (WGS) entry which is preliminary data.</text>
</comment>
<evidence type="ECO:0000313" key="1">
    <source>
        <dbReference type="EMBL" id="GMN38649.1"/>
    </source>
</evidence>
<reference evidence="1" key="1">
    <citation type="submission" date="2023-07" db="EMBL/GenBank/DDBJ databases">
        <title>draft genome sequence of fig (Ficus carica).</title>
        <authorList>
            <person name="Takahashi T."/>
            <person name="Nishimura K."/>
        </authorList>
    </citation>
    <scope>NUCLEOTIDE SEQUENCE</scope>
</reference>
<gene>
    <name evidence="1" type="ORF">TIFTF001_007881</name>
</gene>
<dbReference type="AlphaFoldDB" id="A0AA88DGP7"/>